<dbReference type="Pfam" id="PF04934">
    <property type="entry name" value="Med6"/>
    <property type="match status" value="1"/>
</dbReference>
<dbReference type="AlphaFoldDB" id="A0A8H3LBR5"/>
<feature type="region of interest" description="Disordered" evidence="9">
    <location>
        <begin position="215"/>
        <end position="259"/>
    </location>
</feature>
<keyword evidence="8" id="KW-0010">Activator</keyword>
<keyword evidence="6 8" id="KW-0539">Nucleus</keyword>
<reference evidence="10" key="1">
    <citation type="submission" date="2019-10" db="EMBL/GenBank/DDBJ databases">
        <title>Conservation and host-specific expression of non-tandemly repeated heterogenous ribosome RNA gene in arbuscular mycorrhizal fungi.</title>
        <authorList>
            <person name="Maeda T."/>
            <person name="Kobayashi Y."/>
            <person name="Nakagawa T."/>
            <person name="Ezawa T."/>
            <person name="Yamaguchi K."/>
            <person name="Bino T."/>
            <person name="Nishimoto Y."/>
            <person name="Shigenobu S."/>
            <person name="Kawaguchi M."/>
        </authorList>
    </citation>
    <scope>NUCLEOTIDE SEQUENCE</scope>
    <source>
        <strain evidence="10">HR1</strain>
    </source>
</reference>
<comment type="subunit">
    <text evidence="8">Component of the Mediator complex.</text>
</comment>
<sequence>MAEDLTTITWRSVEWIQSRPEGLNSNNVLDYFAESPFWDNQCNNAILKMQTQYNDLKDLNVDLKKMKGIEFQVVHEKAPVLWVIRKQNRLTEWTVSPIATYYILNNNIYQAPDLYSIIGTRILTSLYYLHIAFNTAQQEVEFHPATGYTWKGANDPNSALQKSKVQQDPIELIDFRDGAERAISSVTHKMQQQLAQAIAQTEEDNLLAINELNDSLMTGTPGEMSDQSPSQPMATDQMGKRRKKSEDATGKKKKKKQTG</sequence>
<gene>
    <name evidence="8" type="primary">MED6</name>
    <name evidence="10" type="ORF">RCL2_000997000</name>
</gene>
<dbReference type="GO" id="GO:0006357">
    <property type="term" value="P:regulation of transcription by RNA polymerase II"/>
    <property type="evidence" value="ECO:0007669"/>
    <property type="project" value="InterPro"/>
</dbReference>
<keyword evidence="4 8" id="KW-0805">Transcription regulation</keyword>
<comment type="subcellular location">
    <subcellularLocation>
        <location evidence="1 8">Nucleus</location>
    </subcellularLocation>
</comment>
<keyword evidence="5 8" id="KW-0804">Transcription</keyword>
<dbReference type="EMBL" id="BLAL01000062">
    <property type="protein sequence ID" value="GES82786.1"/>
    <property type="molecule type" value="Genomic_DNA"/>
</dbReference>
<evidence type="ECO:0000256" key="5">
    <source>
        <dbReference type="ARBA" id="ARBA00023163"/>
    </source>
</evidence>
<evidence type="ECO:0000256" key="3">
    <source>
        <dbReference type="ARBA" id="ARBA00020634"/>
    </source>
</evidence>
<accession>A0A8H3LBR5</accession>
<dbReference type="GO" id="GO:0016592">
    <property type="term" value="C:mediator complex"/>
    <property type="evidence" value="ECO:0007669"/>
    <property type="project" value="InterPro"/>
</dbReference>
<organism evidence="10 11">
    <name type="scientific">Rhizophagus clarus</name>
    <dbReference type="NCBI Taxonomy" id="94130"/>
    <lineage>
        <taxon>Eukaryota</taxon>
        <taxon>Fungi</taxon>
        <taxon>Fungi incertae sedis</taxon>
        <taxon>Mucoromycota</taxon>
        <taxon>Glomeromycotina</taxon>
        <taxon>Glomeromycetes</taxon>
        <taxon>Glomerales</taxon>
        <taxon>Glomeraceae</taxon>
        <taxon>Rhizophagus</taxon>
    </lineage>
</organism>
<dbReference type="Proteomes" id="UP000615446">
    <property type="component" value="Unassembled WGS sequence"/>
</dbReference>
<dbReference type="InterPro" id="IPR007018">
    <property type="entry name" value="Mediator_Med6"/>
</dbReference>
<evidence type="ECO:0000256" key="1">
    <source>
        <dbReference type="ARBA" id="ARBA00004123"/>
    </source>
</evidence>
<evidence type="ECO:0000256" key="8">
    <source>
        <dbReference type="RuleBase" id="RU364143"/>
    </source>
</evidence>
<dbReference type="GO" id="GO:0003712">
    <property type="term" value="F:transcription coregulator activity"/>
    <property type="evidence" value="ECO:0007669"/>
    <property type="project" value="InterPro"/>
</dbReference>
<comment type="similarity">
    <text evidence="2 8">Belongs to the Mediator complex subunit 6 family.</text>
</comment>
<comment type="function">
    <text evidence="8">Component of the Mediator complex, a coactivator involved in the regulated transcription of nearly all RNA polymerase II-dependent genes. Mediator functions as a bridge to convey information from gene-specific regulatory proteins to the basal RNA polymerase II transcription machinery. Mediator is recruited to promoters by direct interactions with regulatory proteins and serves as a scaffold for the assembly of a functional preinitiation complex with RNA polymerase II and the general transcription factors.</text>
</comment>
<feature type="compositionally biased region" description="Polar residues" evidence="9">
    <location>
        <begin position="225"/>
        <end position="234"/>
    </location>
</feature>
<protein>
    <recommendedName>
        <fullName evidence="3 8">Mediator of RNA polymerase II transcription subunit 6</fullName>
    </recommendedName>
    <alternativeName>
        <fullName evidence="7 8">Mediator complex subunit 6</fullName>
    </alternativeName>
</protein>
<dbReference type="OrthoDB" id="344220at2759"/>
<proteinExistence type="inferred from homology"/>
<dbReference type="Gene3D" id="3.10.450.580">
    <property type="entry name" value="Mediator complex, subunit Med6"/>
    <property type="match status" value="1"/>
</dbReference>
<evidence type="ECO:0000256" key="2">
    <source>
        <dbReference type="ARBA" id="ARBA00007526"/>
    </source>
</evidence>
<evidence type="ECO:0000256" key="6">
    <source>
        <dbReference type="ARBA" id="ARBA00023242"/>
    </source>
</evidence>
<comment type="caution">
    <text evidence="10">The sequence shown here is derived from an EMBL/GenBank/DDBJ whole genome shotgun (WGS) entry which is preliminary data.</text>
</comment>
<dbReference type="InterPro" id="IPR038566">
    <property type="entry name" value="Mediator_Med6_sf"/>
</dbReference>
<evidence type="ECO:0000256" key="9">
    <source>
        <dbReference type="SAM" id="MobiDB-lite"/>
    </source>
</evidence>
<evidence type="ECO:0000256" key="4">
    <source>
        <dbReference type="ARBA" id="ARBA00023015"/>
    </source>
</evidence>
<evidence type="ECO:0000256" key="7">
    <source>
        <dbReference type="ARBA" id="ARBA00031259"/>
    </source>
</evidence>
<evidence type="ECO:0000313" key="11">
    <source>
        <dbReference type="Proteomes" id="UP000615446"/>
    </source>
</evidence>
<evidence type="ECO:0000313" key="10">
    <source>
        <dbReference type="EMBL" id="GES82786.1"/>
    </source>
</evidence>
<dbReference type="PANTHER" id="PTHR13104">
    <property type="entry name" value="MED-6-RELATED"/>
    <property type="match status" value="1"/>
</dbReference>
<name>A0A8H3LBR5_9GLOM</name>